<sequence>MCMCFAGVHLVCYSKCKCFNILKEFITSSHSYHCKRLLSCSVNHLENYRSIVESSSLQNRFKNWQHLRKGKLTASTFSQAIGFWPHRRVQLWKEKIGHIEPFYGNFATCWSNIKEEEALESYKLITRNYDVSMVSFQVRQSTNPEEDDWLAASPDGVINGYGNGLPSSGVLEIKCPYFGGDMSVARPFNRIPLYYIPQAQGLMEILNLDWMHLYIWTTKGSSLFIVYRDKKYWEDMEIVLSDFWWNYVQPAKKLHDLSNITNPLEELKPLGLFPGHRHNSCGKLVRESSRIALNDSKLLLLEIDGKVQICDAPF</sequence>
<comment type="caution">
    <text evidence="2">The sequence shown here is derived from an EMBL/GenBank/DDBJ whole genome shotgun (WGS) entry which is preliminary data.</text>
</comment>
<dbReference type="SUPFAM" id="SSF52980">
    <property type="entry name" value="Restriction endonuclease-like"/>
    <property type="match status" value="1"/>
</dbReference>
<organism evidence="2 3">
    <name type="scientific">Cuscuta europaea</name>
    <name type="common">European dodder</name>
    <dbReference type="NCBI Taxonomy" id="41803"/>
    <lineage>
        <taxon>Eukaryota</taxon>
        <taxon>Viridiplantae</taxon>
        <taxon>Streptophyta</taxon>
        <taxon>Embryophyta</taxon>
        <taxon>Tracheophyta</taxon>
        <taxon>Spermatophyta</taxon>
        <taxon>Magnoliopsida</taxon>
        <taxon>eudicotyledons</taxon>
        <taxon>Gunneridae</taxon>
        <taxon>Pentapetalae</taxon>
        <taxon>asterids</taxon>
        <taxon>lamiids</taxon>
        <taxon>Solanales</taxon>
        <taxon>Convolvulaceae</taxon>
        <taxon>Cuscuteae</taxon>
        <taxon>Cuscuta</taxon>
        <taxon>Cuscuta subgen. Cuscuta</taxon>
    </lineage>
</organism>
<dbReference type="AlphaFoldDB" id="A0A9P0Z5B2"/>
<dbReference type="InterPro" id="IPR051703">
    <property type="entry name" value="NF-kappa-B_Signaling_Reg"/>
</dbReference>
<evidence type="ECO:0000259" key="1">
    <source>
        <dbReference type="Pfam" id="PF09588"/>
    </source>
</evidence>
<proteinExistence type="predicted"/>
<dbReference type="OrthoDB" id="421276at2759"/>
<reference evidence="2" key="1">
    <citation type="submission" date="2022-07" db="EMBL/GenBank/DDBJ databases">
        <authorList>
            <person name="Macas J."/>
            <person name="Novak P."/>
            <person name="Neumann P."/>
        </authorList>
    </citation>
    <scope>NUCLEOTIDE SEQUENCE</scope>
</reference>
<dbReference type="EMBL" id="CAMAPE010000019">
    <property type="protein sequence ID" value="CAH9087143.1"/>
    <property type="molecule type" value="Genomic_DNA"/>
</dbReference>
<accession>A0A9P0Z5B2</accession>
<dbReference type="GO" id="GO:0006281">
    <property type="term" value="P:DNA repair"/>
    <property type="evidence" value="ECO:0007669"/>
    <property type="project" value="UniProtKB-ARBA"/>
</dbReference>
<dbReference type="Proteomes" id="UP001152484">
    <property type="component" value="Unassembled WGS sequence"/>
</dbReference>
<dbReference type="PANTHER" id="PTHR46609">
    <property type="entry name" value="EXONUCLEASE, PHAGE-TYPE/RECB, C-TERMINAL DOMAIN-CONTAINING PROTEIN"/>
    <property type="match status" value="1"/>
</dbReference>
<feature type="domain" description="YqaJ viral recombinase" evidence="1">
    <location>
        <begin position="63"/>
        <end position="204"/>
    </location>
</feature>
<dbReference type="CDD" id="cd22343">
    <property type="entry name" value="PDDEXK_lambda_exonuclease-like"/>
    <property type="match status" value="1"/>
</dbReference>
<dbReference type="InterPro" id="IPR011604">
    <property type="entry name" value="PDDEXK-like_dom_sf"/>
</dbReference>
<dbReference type="PANTHER" id="PTHR46609:SF4">
    <property type="entry name" value="RESTRICTION ENDONUCLEASE, TYPE II-LIKE SUPERFAMILY PROTEIN"/>
    <property type="match status" value="1"/>
</dbReference>
<evidence type="ECO:0000313" key="2">
    <source>
        <dbReference type="EMBL" id="CAH9087143.1"/>
    </source>
</evidence>
<dbReference type="InterPro" id="IPR011335">
    <property type="entry name" value="Restrct_endonuc-II-like"/>
</dbReference>
<evidence type="ECO:0000313" key="3">
    <source>
        <dbReference type="Proteomes" id="UP001152484"/>
    </source>
</evidence>
<keyword evidence="3" id="KW-1185">Reference proteome</keyword>
<dbReference type="InterPro" id="IPR019080">
    <property type="entry name" value="YqaJ_viral_recombinase"/>
</dbReference>
<dbReference type="Pfam" id="PF09588">
    <property type="entry name" value="YqaJ"/>
    <property type="match status" value="1"/>
</dbReference>
<gene>
    <name evidence="2" type="ORF">CEURO_LOCUS9932</name>
</gene>
<name>A0A9P0Z5B2_CUSEU</name>
<dbReference type="Gene3D" id="3.90.320.10">
    <property type="match status" value="1"/>
</dbReference>
<protein>
    <recommendedName>
        <fullName evidence="1">YqaJ viral recombinase domain-containing protein</fullName>
    </recommendedName>
</protein>